<feature type="domain" description="Methyltransferase type 11" evidence="1">
    <location>
        <begin position="44"/>
        <end position="147"/>
    </location>
</feature>
<evidence type="ECO:0000313" key="2">
    <source>
        <dbReference type="EMBL" id="MBB6480166.1"/>
    </source>
</evidence>
<keyword evidence="2" id="KW-0808">Transferase</keyword>
<reference evidence="2 3" key="1">
    <citation type="submission" date="2020-08" db="EMBL/GenBank/DDBJ databases">
        <title>Genomic Encyclopedia of Type Strains, Phase IV (KMG-IV): sequencing the most valuable type-strain genomes for metagenomic binning, comparative biology and taxonomic classification.</title>
        <authorList>
            <person name="Goeker M."/>
        </authorList>
    </citation>
    <scope>NUCLEOTIDE SEQUENCE [LARGE SCALE GENOMIC DNA]</scope>
    <source>
        <strain evidence="2 3">DSM 2461</strain>
    </source>
</reference>
<dbReference type="GO" id="GO:0032259">
    <property type="term" value="P:methylation"/>
    <property type="evidence" value="ECO:0007669"/>
    <property type="project" value="UniProtKB-KW"/>
</dbReference>
<sequence length="231" mass="26286">MPTMYEIYDKHSYEYDELLRFEDHDKNLPAKLNQLFDFRGKKVLEFGTGTGRLTAMYGPSAKKILCYDRSGHMLDKAKVNLSELSEKITFGFCDNNDIGLLEETGDFLIEGWSFGHTVSDFVDGYVDKADELINSSLNLVNPGGTVILIETLGTNAEEPGPPTEILKEYYRLLEEKYGFTRVVIPTDYKFNSVEEAARICGFFFGAEAEEAIREKRSPMVKEFTGLWYKSV</sequence>
<comment type="caution">
    <text evidence="2">The sequence shown here is derived from an EMBL/GenBank/DDBJ whole genome shotgun (WGS) entry which is preliminary data.</text>
</comment>
<name>A0A841R8N5_9SPIO</name>
<proteinExistence type="predicted"/>
<dbReference type="RefSeq" id="WP_184746046.1">
    <property type="nucleotide sequence ID" value="NZ_JACHGJ010000002.1"/>
</dbReference>
<protein>
    <submittedName>
        <fullName evidence="2">Ubiquinone/menaquinone biosynthesis C-methylase UbiE</fullName>
    </submittedName>
</protein>
<evidence type="ECO:0000313" key="3">
    <source>
        <dbReference type="Proteomes" id="UP000587760"/>
    </source>
</evidence>
<dbReference type="InterPro" id="IPR029063">
    <property type="entry name" value="SAM-dependent_MTases_sf"/>
</dbReference>
<gene>
    <name evidence="2" type="ORF">HNR50_001824</name>
</gene>
<organism evidence="2 3">
    <name type="scientific">Spirochaeta isovalerica</name>
    <dbReference type="NCBI Taxonomy" id="150"/>
    <lineage>
        <taxon>Bacteria</taxon>
        <taxon>Pseudomonadati</taxon>
        <taxon>Spirochaetota</taxon>
        <taxon>Spirochaetia</taxon>
        <taxon>Spirochaetales</taxon>
        <taxon>Spirochaetaceae</taxon>
        <taxon>Spirochaeta</taxon>
    </lineage>
</organism>
<dbReference type="Proteomes" id="UP000587760">
    <property type="component" value="Unassembled WGS sequence"/>
</dbReference>
<keyword evidence="2" id="KW-0830">Ubiquinone</keyword>
<accession>A0A841R8N5</accession>
<keyword evidence="2" id="KW-0489">Methyltransferase</keyword>
<dbReference type="GO" id="GO:0008757">
    <property type="term" value="F:S-adenosylmethionine-dependent methyltransferase activity"/>
    <property type="evidence" value="ECO:0007669"/>
    <property type="project" value="InterPro"/>
</dbReference>
<dbReference type="Pfam" id="PF08241">
    <property type="entry name" value="Methyltransf_11"/>
    <property type="match status" value="1"/>
</dbReference>
<dbReference type="InterPro" id="IPR013216">
    <property type="entry name" value="Methyltransf_11"/>
</dbReference>
<dbReference type="EMBL" id="JACHGJ010000002">
    <property type="protein sequence ID" value="MBB6480166.1"/>
    <property type="molecule type" value="Genomic_DNA"/>
</dbReference>
<dbReference type="Gene3D" id="3.40.50.150">
    <property type="entry name" value="Vaccinia Virus protein VP39"/>
    <property type="match status" value="1"/>
</dbReference>
<dbReference type="CDD" id="cd02440">
    <property type="entry name" value="AdoMet_MTases"/>
    <property type="match status" value="1"/>
</dbReference>
<dbReference type="SUPFAM" id="SSF53335">
    <property type="entry name" value="S-adenosyl-L-methionine-dependent methyltransferases"/>
    <property type="match status" value="1"/>
</dbReference>
<dbReference type="AlphaFoldDB" id="A0A841R8N5"/>
<keyword evidence="3" id="KW-1185">Reference proteome</keyword>
<evidence type="ECO:0000259" key="1">
    <source>
        <dbReference type="Pfam" id="PF08241"/>
    </source>
</evidence>